<evidence type="ECO:0000313" key="9">
    <source>
        <dbReference type="EMBL" id="RNL78648.1"/>
    </source>
</evidence>
<keyword evidence="4 7" id="KW-1133">Transmembrane helix</keyword>
<keyword evidence="2" id="KW-1003">Cell membrane</keyword>
<gene>
    <name evidence="9" type="ORF">EFL95_06060</name>
</gene>
<dbReference type="OrthoDB" id="3298527at2"/>
<protein>
    <submittedName>
        <fullName evidence="9">PLDc_N domain-containing protein</fullName>
    </submittedName>
</protein>
<keyword evidence="10" id="KW-1185">Reference proteome</keyword>
<sequence length="127" mass="14397">MIRFEGGFFLLVLALDVFCVIDLIQTRDDEVRNLPKIAWLILILLFPPIGSIAWLAAGRPQPGARRPSAYERSATSFPEYDRPGRAAGVTPESDEEFLRKIRERADEQRRKAAEDKKRREAEENGGA</sequence>
<dbReference type="InterPro" id="IPR027379">
    <property type="entry name" value="CLS_N"/>
</dbReference>
<evidence type="ECO:0000256" key="2">
    <source>
        <dbReference type="ARBA" id="ARBA00022475"/>
    </source>
</evidence>
<feature type="transmembrane region" description="Helical" evidence="7">
    <location>
        <begin position="7"/>
        <end position="25"/>
    </location>
</feature>
<keyword evidence="3 7" id="KW-0812">Transmembrane</keyword>
<dbReference type="RefSeq" id="WP_123233149.1">
    <property type="nucleotide sequence ID" value="NZ_RJSG01000002.1"/>
</dbReference>
<feature type="domain" description="Cardiolipin synthase N-terminal" evidence="8">
    <location>
        <begin position="14"/>
        <end position="59"/>
    </location>
</feature>
<dbReference type="Pfam" id="PF13396">
    <property type="entry name" value="PLDc_N"/>
    <property type="match status" value="1"/>
</dbReference>
<evidence type="ECO:0000256" key="3">
    <source>
        <dbReference type="ARBA" id="ARBA00022692"/>
    </source>
</evidence>
<organism evidence="9 10">
    <name type="scientific">Nocardioides marmorisolisilvae</name>
    <dbReference type="NCBI Taxonomy" id="1542737"/>
    <lineage>
        <taxon>Bacteria</taxon>
        <taxon>Bacillati</taxon>
        <taxon>Actinomycetota</taxon>
        <taxon>Actinomycetes</taxon>
        <taxon>Propionibacteriales</taxon>
        <taxon>Nocardioidaceae</taxon>
        <taxon>Nocardioides</taxon>
    </lineage>
</organism>
<proteinExistence type="predicted"/>
<dbReference type="EMBL" id="RJSG01000002">
    <property type="protein sequence ID" value="RNL78648.1"/>
    <property type="molecule type" value="Genomic_DNA"/>
</dbReference>
<dbReference type="AlphaFoldDB" id="A0A3N0DSP4"/>
<name>A0A3N0DSP4_9ACTN</name>
<accession>A0A3N0DSP4</accession>
<feature type="transmembrane region" description="Helical" evidence="7">
    <location>
        <begin position="37"/>
        <end position="57"/>
    </location>
</feature>
<dbReference type="GO" id="GO:0005886">
    <property type="term" value="C:plasma membrane"/>
    <property type="evidence" value="ECO:0007669"/>
    <property type="project" value="UniProtKB-SubCell"/>
</dbReference>
<evidence type="ECO:0000256" key="1">
    <source>
        <dbReference type="ARBA" id="ARBA00004651"/>
    </source>
</evidence>
<dbReference type="Proteomes" id="UP000277094">
    <property type="component" value="Unassembled WGS sequence"/>
</dbReference>
<keyword evidence="5 7" id="KW-0472">Membrane</keyword>
<evidence type="ECO:0000256" key="4">
    <source>
        <dbReference type="ARBA" id="ARBA00022989"/>
    </source>
</evidence>
<comment type="caution">
    <text evidence="9">The sequence shown here is derived from an EMBL/GenBank/DDBJ whole genome shotgun (WGS) entry which is preliminary data.</text>
</comment>
<comment type="subcellular location">
    <subcellularLocation>
        <location evidence="1">Cell membrane</location>
        <topology evidence="1">Multi-pass membrane protein</topology>
    </subcellularLocation>
</comment>
<evidence type="ECO:0000259" key="8">
    <source>
        <dbReference type="Pfam" id="PF13396"/>
    </source>
</evidence>
<reference evidence="9 10" key="1">
    <citation type="submission" date="2018-11" db="EMBL/GenBank/DDBJ databases">
        <authorList>
            <person name="Li F."/>
        </authorList>
    </citation>
    <scope>NUCLEOTIDE SEQUENCE [LARGE SCALE GENOMIC DNA]</scope>
    <source>
        <strain evidence="9 10">KIS18-7</strain>
    </source>
</reference>
<evidence type="ECO:0000256" key="7">
    <source>
        <dbReference type="SAM" id="Phobius"/>
    </source>
</evidence>
<evidence type="ECO:0000256" key="6">
    <source>
        <dbReference type="SAM" id="MobiDB-lite"/>
    </source>
</evidence>
<feature type="region of interest" description="Disordered" evidence="6">
    <location>
        <begin position="59"/>
        <end position="127"/>
    </location>
</feature>
<feature type="compositionally biased region" description="Basic and acidic residues" evidence="6">
    <location>
        <begin position="96"/>
        <end position="127"/>
    </location>
</feature>
<evidence type="ECO:0000256" key="5">
    <source>
        <dbReference type="ARBA" id="ARBA00023136"/>
    </source>
</evidence>
<evidence type="ECO:0000313" key="10">
    <source>
        <dbReference type="Proteomes" id="UP000277094"/>
    </source>
</evidence>